<accession>A0A251XAJ8</accession>
<proteinExistence type="predicted"/>
<gene>
    <name evidence="1" type="ORF">TPSD3_09685</name>
</gene>
<organism evidence="1 2">
    <name type="scientific">Thioflexithrix psekupsensis</name>
    <dbReference type="NCBI Taxonomy" id="1570016"/>
    <lineage>
        <taxon>Bacteria</taxon>
        <taxon>Pseudomonadati</taxon>
        <taxon>Pseudomonadota</taxon>
        <taxon>Gammaproteobacteria</taxon>
        <taxon>Thiotrichales</taxon>
        <taxon>Thioflexithrix</taxon>
    </lineage>
</organism>
<protein>
    <recommendedName>
        <fullName evidence="3">DUF4154 domain-containing protein</fullName>
    </recommendedName>
</protein>
<dbReference type="EMBL" id="MSLT01000012">
    <property type="protein sequence ID" value="OUD14552.1"/>
    <property type="molecule type" value="Genomic_DNA"/>
</dbReference>
<evidence type="ECO:0000313" key="1">
    <source>
        <dbReference type="EMBL" id="OUD14552.1"/>
    </source>
</evidence>
<dbReference type="Pfam" id="PF13689">
    <property type="entry name" value="DUF4154"/>
    <property type="match status" value="1"/>
</dbReference>
<comment type="caution">
    <text evidence="1">The sequence shown here is derived from an EMBL/GenBank/DDBJ whole genome shotgun (WGS) entry which is preliminary data.</text>
</comment>
<dbReference type="AlphaFoldDB" id="A0A251XAJ8"/>
<reference evidence="1 2" key="1">
    <citation type="submission" date="2016-12" db="EMBL/GenBank/DDBJ databases">
        <title>Thioflexothrix psekupsii D3 genome sequencing and assembly.</title>
        <authorList>
            <person name="Fomenkov A."/>
            <person name="Vincze T."/>
            <person name="Grabovich M."/>
            <person name="Anton B.P."/>
            <person name="Dubinina G."/>
            <person name="Orlova M."/>
            <person name="Belousova E."/>
            <person name="Roberts R.J."/>
        </authorList>
    </citation>
    <scope>NUCLEOTIDE SEQUENCE [LARGE SCALE GENOMIC DNA]</scope>
    <source>
        <strain evidence="1">D3</strain>
    </source>
</reference>
<dbReference type="Proteomes" id="UP000194798">
    <property type="component" value="Unassembled WGS sequence"/>
</dbReference>
<sequence length="169" mass="18698">MLVGGLHSGSALANTSVADEYQVKAVFLYNFANFVKWPEKAFSDDDSFYICVYGKDPFKKNLDIAVQGEKVQGRHILIKRSNLLAELLNCQVLFVSDSEASDLKNILKDIGNRPILTVSDIVDFAQAGGIIEFYLQSSNVRLMVNLAAARQVDLVISANLLRVSKIVKE</sequence>
<evidence type="ECO:0000313" key="2">
    <source>
        <dbReference type="Proteomes" id="UP000194798"/>
    </source>
</evidence>
<dbReference type="InterPro" id="IPR025293">
    <property type="entry name" value="YfiR/HmsC-like"/>
</dbReference>
<name>A0A251XAJ8_9GAMM</name>
<keyword evidence="2" id="KW-1185">Reference proteome</keyword>
<evidence type="ECO:0008006" key="3">
    <source>
        <dbReference type="Google" id="ProtNLM"/>
    </source>
</evidence>